<dbReference type="EMBL" id="JAWZYT010002091">
    <property type="protein sequence ID" value="KAK4306761.1"/>
    <property type="molecule type" value="Genomic_DNA"/>
</dbReference>
<evidence type="ECO:0000313" key="2">
    <source>
        <dbReference type="EMBL" id="KAK4306761.1"/>
    </source>
</evidence>
<evidence type="ECO:0000313" key="3">
    <source>
        <dbReference type="Proteomes" id="UP001292094"/>
    </source>
</evidence>
<sequence length="71" mass="7138">MLAARESGSPIKSTPSPPKPSGRNGGCERSAPCLAGTRYRSALLAPSIPLLDVTSRGARATSSTSTNPAGV</sequence>
<feature type="region of interest" description="Disordered" evidence="1">
    <location>
        <begin position="1"/>
        <end position="31"/>
    </location>
</feature>
<protein>
    <submittedName>
        <fullName evidence="2">Uncharacterized protein</fullName>
    </submittedName>
</protein>
<name>A0AAE1PFS3_9EUCA</name>
<accession>A0AAE1PFS3</accession>
<organism evidence="2 3">
    <name type="scientific">Petrolisthes manimaculis</name>
    <dbReference type="NCBI Taxonomy" id="1843537"/>
    <lineage>
        <taxon>Eukaryota</taxon>
        <taxon>Metazoa</taxon>
        <taxon>Ecdysozoa</taxon>
        <taxon>Arthropoda</taxon>
        <taxon>Crustacea</taxon>
        <taxon>Multicrustacea</taxon>
        <taxon>Malacostraca</taxon>
        <taxon>Eumalacostraca</taxon>
        <taxon>Eucarida</taxon>
        <taxon>Decapoda</taxon>
        <taxon>Pleocyemata</taxon>
        <taxon>Anomura</taxon>
        <taxon>Galatheoidea</taxon>
        <taxon>Porcellanidae</taxon>
        <taxon>Petrolisthes</taxon>
    </lineage>
</organism>
<proteinExistence type="predicted"/>
<reference evidence="2" key="1">
    <citation type="submission" date="2023-11" db="EMBL/GenBank/DDBJ databases">
        <title>Genome assemblies of two species of porcelain crab, Petrolisthes cinctipes and Petrolisthes manimaculis (Anomura: Porcellanidae).</title>
        <authorList>
            <person name="Angst P."/>
        </authorList>
    </citation>
    <scope>NUCLEOTIDE SEQUENCE</scope>
    <source>
        <strain evidence="2">PB745_02</strain>
        <tissue evidence="2">Gill</tissue>
    </source>
</reference>
<gene>
    <name evidence="2" type="ORF">Pmani_021421</name>
</gene>
<feature type="region of interest" description="Disordered" evidence="1">
    <location>
        <begin position="51"/>
        <end position="71"/>
    </location>
</feature>
<comment type="caution">
    <text evidence="2">The sequence shown here is derived from an EMBL/GenBank/DDBJ whole genome shotgun (WGS) entry which is preliminary data.</text>
</comment>
<evidence type="ECO:0000256" key="1">
    <source>
        <dbReference type="SAM" id="MobiDB-lite"/>
    </source>
</evidence>
<dbReference type="Proteomes" id="UP001292094">
    <property type="component" value="Unassembled WGS sequence"/>
</dbReference>
<feature type="compositionally biased region" description="Low complexity" evidence="1">
    <location>
        <begin position="54"/>
        <end position="71"/>
    </location>
</feature>
<keyword evidence="3" id="KW-1185">Reference proteome</keyword>
<dbReference type="AlphaFoldDB" id="A0AAE1PFS3"/>